<evidence type="ECO:0000313" key="5">
    <source>
        <dbReference type="EMBL" id="KAA9027474.1"/>
    </source>
</evidence>
<dbReference type="SUPFAM" id="SSF46689">
    <property type="entry name" value="Homeodomain-like"/>
    <property type="match status" value="1"/>
</dbReference>
<accession>A0A5J5I1P8</accession>
<dbReference type="Proteomes" id="UP000326671">
    <property type="component" value="Unassembled WGS sequence"/>
</dbReference>
<sequence length="242" mass="28037">MKKNSREEIIQAAIFLFNTKGFQGTTVRDIASKANVNVANISYYFQNKNGLLEYCFTHYYENYINEVEKGMAVLEADAYACMQNVVKSIVLFQSENFHLTRFILRELSLDTQVVREMMSTYLTKERYLITKILEKGMSRQEFKKVNINFFIIQLKGLLSMPFLNSQYISEVLHIFPHEKYFIEKYYLEITNWLENILMTPAHIKSQYNVAAPPFAMNSVPVRRAKQIPAGGASGVSLRYAAD</sequence>
<dbReference type="PRINTS" id="PR00455">
    <property type="entry name" value="HTHTETR"/>
</dbReference>
<dbReference type="SUPFAM" id="SSF48498">
    <property type="entry name" value="Tetracyclin repressor-like, C-terminal domain"/>
    <property type="match status" value="1"/>
</dbReference>
<reference evidence="5 6" key="1">
    <citation type="submission" date="2019-09" db="EMBL/GenBank/DDBJ databases">
        <title>Whole genome sequences of isolates from the Mars Exploration Rovers.</title>
        <authorList>
            <person name="Seuylemezian A."/>
            <person name="Vaishampayan P."/>
        </authorList>
    </citation>
    <scope>NUCLEOTIDE SEQUENCE [LARGE SCALE GENOMIC DNA]</scope>
    <source>
        <strain evidence="5 6">MER_TA_151</strain>
    </source>
</reference>
<evidence type="ECO:0000256" key="1">
    <source>
        <dbReference type="ARBA" id="ARBA00022491"/>
    </source>
</evidence>
<dbReference type="RefSeq" id="WP_150439016.1">
    <property type="nucleotide sequence ID" value="NZ_VYKL01000013.1"/>
</dbReference>
<keyword evidence="2 3" id="KW-0238">DNA-binding</keyword>
<gene>
    <name evidence="5" type="ORF">F4V44_05610</name>
</gene>
<dbReference type="Pfam" id="PF00440">
    <property type="entry name" value="TetR_N"/>
    <property type="match status" value="1"/>
</dbReference>
<dbReference type="InterPro" id="IPR009057">
    <property type="entry name" value="Homeodomain-like_sf"/>
</dbReference>
<dbReference type="InterPro" id="IPR001647">
    <property type="entry name" value="HTH_TetR"/>
</dbReference>
<dbReference type="Gene3D" id="1.10.357.10">
    <property type="entry name" value="Tetracycline Repressor, domain 2"/>
    <property type="match status" value="1"/>
</dbReference>
<name>A0A5J5I1P8_9BACI</name>
<dbReference type="PANTHER" id="PTHR43479:SF11">
    <property type="entry name" value="ACREF_ENVCD OPERON REPRESSOR-RELATED"/>
    <property type="match status" value="1"/>
</dbReference>
<evidence type="ECO:0000256" key="2">
    <source>
        <dbReference type="ARBA" id="ARBA00023125"/>
    </source>
</evidence>
<dbReference type="PROSITE" id="PS50977">
    <property type="entry name" value="HTH_TETR_2"/>
    <property type="match status" value="1"/>
</dbReference>
<evidence type="ECO:0000313" key="6">
    <source>
        <dbReference type="Proteomes" id="UP000326671"/>
    </source>
</evidence>
<dbReference type="NCBIfam" id="NF037937">
    <property type="entry name" value="septum_RefZ"/>
    <property type="match status" value="1"/>
</dbReference>
<protein>
    <submittedName>
        <fullName evidence="5">TetR/AcrR family transcriptional regulator</fullName>
    </submittedName>
</protein>
<dbReference type="AlphaFoldDB" id="A0A5J5I1P8"/>
<comment type="caution">
    <text evidence="5">The sequence shown here is derived from an EMBL/GenBank/DDBJ whole genome shotgun (WGS) entry which is preliminary data.</text>
</comment>
<keyword evidence="1" id="KW-0678">Repressor</keyword>
<dbReference type="GO" id="GO:0003677">
    <property type="term" value="F:DNA binding"/>
    <property type="evidence" value="ECO:0007669"/>
    <property type="project" value="UniProtKB-UniRule"/>
</dbReference>
<organism evidence="5 6">
    <name type="scientific">Niallia endozanthoxylica</name>
    <dbReference type="NCBI Taxonomy" id="2036016"/>
    <lineage>
        <taxon>Bacteria</taxon>
        <taxon>Bacillati</taxon>
        <taxon>Bacillota</taxon>
        <taxon>Bacilli</taxon>
        <taxon>Bacillales</taxon>
        <taxon>Bacillaceae</taxon>
        <taxon>Niallia</taxon>
    </lineage>
</organism>
<dbReference type="PROSITE" id="PS01081">
    <property type="entry name" value="HTH_TETR_1"/>
    <property type="match status" value="1"/>
</dbReference>
<evidence type="ECO:0000259" key="4">
    <source>
        <dbReference type="PROSITE" id="PS50977"/>
    </source>
</evidence>
<proteinExistence type="predicted"/>
<dbReference type="InterPro" id="IPR036271">
    <property type="entry name" value="Tet_transcr_reg_TetR-rel_C_sf"/>
</dbReference>
<dbReference type="PANTHER" id="PTHR43479">
    <property type="entry name" value="ACREF/ENVCD OPERON REPRESSOR-RELATED"/>
    <property type="match status" value="1"/>
</dbReference>
<dbReference type="EMBL" id="VYKL01000013">
    <property type="protein sequence ID" value="KAA9027474.1"/>
    <property type="molecule type" value="Genomic_DNA"/>
</dbReference>
<keyword evidence="6" id="KW-1185">Reference proteome</keyword>
<evidence type="ECO:0000256" key="3">
    <source>
        <dbReference type="PROSITE-ProRule" id="PRU00335"/>
    </source>
</evidence>
<dbReference type="OrthoDB" id="9789566at2"/>
<feature type="DNA-binding region" description="H-T-H motif" evidence="3">
    <location>
        <begin position="26"/>
        <end position="45"/>
    </location>
</feature>
<dbReference type="InterPro" id="IPR050624">
    <property type="entry name" value="HTH-type_Tx_Regulator"/>
</dbReference>
<dbReference type="InterPro" id="IPR023772">
    <property type="entry name" value="DNA-bd_HTH_TetR-type_CS"/>
</dbReference>
<feature type="domain" description="HTH tetR-type" evidence="4">
    <location>
        <begin position="3"/>
        <end position="63"/>
    </location>
</feature>